<reference evidence="2" key="1">
    <citation type="submission" date="2020-02" db="EMBL/GenBank/DDBJ databases">
        <authorList>
            <person name="Meier V. D."/>
        </authorList>
    </citation>
    <scope>NUCLEOTIDE SEQUENCE</scope>
    <source>
        <strain evidence="2">AVDCRST_MAG40</strain>
    </source>
</reference>
<dbReference type="EC" id="1.1.1.30" evidence="2"/>
<protein>
    <submittedName>
        <fullName evidence="2">D-beta-hydroxybutyrate dehydrogenase</fullName>
        <ecNumber evidence="2">1.1.1.30</ecNumber>
    </submittedName>
</protein>
<feature type="compositionally biased region" description="Basic residues" evidence="1">
    <location>
        <begin position="27"/>
        <end position="45"/>
    </location>
</feature>
<dbReference type="GO" id="GO:0003858">
    <property type="term" value="F:3-hydroxybutyrate dehydrogenase activity"/>
    <property type="evidence" value="ECO:0007669"/>
    <property type="project" value="UniProtKB-EC"/>
</dbReference>
<dbReference type="AlphaFoldDB" id="A0A6J4LVJ6"/>
<evidence type="ECO:0000313" key="2">
    <source>
        <dbReference type="EMBL" id="CAA9342774.1"/>
    </source>
</evidence>
<accession>A0A6J4LVJ6</accession>
<feature type="compositionally biased region" description="Basic residues" evidence="1">
    <location>
        <begin position="56"/>
        <end position="112"/>
    </location>
</feature>
<keyword evidence="2" id="KW-0560">Oxidoreductase</keyword>
<feature type="region of interest" description="Disordered" evidence="1">
    <location>
        <begin position="1"/>
        <end position="258"/>
    </location>
</feature>
<evidence type="ECO:0000256" key="1">
    <source>
        <dbReference type="SAM" id="MobiDB-lite"/>
    </source>
</evidence>
<feature type="compositionally biased region" description="Basic residues" evidence="1">
    <location>
        <begin position="244"/>
        <end position="254"/>
    </location>
</feature>
<feature type="non-terminal residue" evidence="2">
    <location>
        <position position="282"/>
    </location>
</feature>
<organism evidence="2">
    <name type="scientific">uncultured Gemmatimonadaceae bacterium</name>
    <dbReference type="NCBI Taxonomy" id="246130"/>
    <lineage>
        <taxon>Bacteria</taxon>
        <taxon>Pseudomonadati</taxon>
        <taxon>Gemmatimonadota</taxon>
        <taxon>Gemmatimonadia</taxon>
        <taxon>Gemmatimonadales</taxon>
        <taxon>Gemmatimonadaceae</taxon>
        <taxon>environmental samples</taxon>
    </lineage>
</organism>
<gene>
    <name evidence="2" type="ORF">AVDCRST_MAG40-2478</name>
</gene>
<feature type="compositionally biased region" description="Basic and acidic residues" evidence="1">
    <location>
        <begin position="205"/>
        <end position="215"/>
    </location>
</feature>
<dbReference type="EMBL" id="CADCTX010000710">
    <property type="protein sequence ID" value="CAA9342774.1"/>
    <property type="molecule type" value="Genomic_DNA"/>
</dbReference>
<feature type="compositionally biased region" description="Basic and acidic residues" evidence="1">
    <location>
        <begin position="136"/>
        <end position="146"/>
    </location>
</feature>
<feature type="compositionally biased region" description="Low complexity" evidence="1">
    <location>
        <begin position="234"/>
        <end position="243"/>
    </location>
</feature>
<sequence>DAGAHARHRRGPRAAPGGSTAGEQGHRAHRRRGRDRPGLRTRVRHGGRDGGGGGPRRAHRARGVRRTRCGRHRARRVWLRARGVRVRRRGRRGRRRPRRAGAGHLRPHRRAAQQRGHGDAGEADPGYHGGRVRRGLPREPEERLPDGARGVPGARRRARERDQHGEHGGADRPGRPRRLRGDQGRHDLAHEGDGARLGAARRPRERGVPGQRDDADAPGVARRAPEHGRGGARPGVAPRVGLAARRRRGRRRLRVSGERARAVRDRLHHAGEWRGGAGIPPV</sequence>
<feature type="compositionally biased region" description="Basic and acidic residues" evidence="1">
    <location>
        <begin position="159"/>
        <end position="194"/>
    </location>
</feature>
<feature type="compositionally biased region" description="Basic residues" evidence="1">
    <location>
        <begin position="1"/>
        <end position="12"/>
    </location>
</feature>
<proteinExistence type="predicted"/>
<feature type="non-terminal residue" evidence="2">
    <location>
        <position position="1"/>
    </location>
</feature>
<name>A0A6J4LVJ6_9BACT</name>